<dbReference type="SUPFAM" id="SSF57903">
    <property type="entry name" value="FYVE/PHD zinc finger"/>
    <property type="match status" value="1"/>
</dbReference>
<feature type="domain" description="RING-type" evidence="9">
    <location>
        <begin position="1008"/>
        <end position="1048"/>
    </location>
</feature>
<dbReference type="PROSITE" id="PS50089">
    <property type="entry name" value="ZF_RING_2"/>
    <property type="match status" value="1"/>
</dbReference>
<proteinExistence type="predicted"/>
<dbReference type="STRING" id="2282107.A0A286UNU7"/>
<evidence type="ECO:0000256" key="1">
    <source>
        <dbReference type="ARBA" id="ARBA00022723"/>
    </source>
</evidence>
<dbReference type="OrthoDB" id="10057496at2759"/>
<keyword evidence="4" id="KW-0862">Zinc</keyword>
<dbReference type="SUPFAM" id="SSF57850">
    <property type="entry name" value="RING/U-box"/>
    <property type="match status" value="1"/>
</dbReference>
<evidence type="ECO:0000256" key="7">
    <source>
        <dbReference type="PROSITE-ProRule" id="PRU00175"/>
    </source>
</evidence>
<evidence type="ECO:0000259" key="9">
    <source>
        <dbReference type="PROSITE" id="PS50089"/>
    </source>
</evidence>
<dbReference type="Pfam" id="PF13639">
    <property type="entry name" value="zf-RING_2"/>
    <property type="match status" value="1"/>
</dbReference>
<feature type="compositionally biased region" description="Polar residues" evidence="8">
    <location>
        <begin position="1"/>
        <end position="25"/>
    </location>
</feature>
<feature type="region of interest" description="Disordered" evidence="8">
    <location>
        <begin position="729"/>
        <end position="826"/>
    </location>
</feature>
<feature type="repeat" description="ANK" evidence="6">
    <location>
        <begin position="328"/>
        <end position="361"/>
    </location>
</feature>
<dbReference type="Proteomes" id="UP000217199">
    <property type="component" value="Unassembled WGS sequence"/>
</dbReference>
<evidence type="ECO:0000256" key="3">
    <source>
        <dbReference type="ARBA" id="ARBA00022771"/>
    </source>
</evidence>
<feature type="domain" description="FYVE-type" evidence="10">
    <location>
        <begin position="834"/>
        <end position="906"/>
    </location>
</feature>
<evidence type="ECO:0000256" key="6">
    <source>
        <dbReference type="PROSITE-ProRule" id="PRU00023"/>
    </source>
</evidence>
<feature type="repeat" description="ANK" evidence="6">
    <location>
        <begin position="253"/>
        <end position="285"/>
    </location>
</feature>
<reference evidence="11 12" key="1">
    <citation type="journal article" date="2017" name="Mol. Ecol.">
        <title>Comparative and population genomic landscape of Phellinus noxius: A hypervariable fungus causing root rot in trees.</title>
        <authorList>
            <person name="Chung C.L."/>
            <person name="Lee T.J."/>
            <person name="Akiba M."/>
            <person name="Lee H.H."/>
            <person name="Kuo T.H."/>
            <person name="Liu D."/>
            <person name="Ke H.M."/>
            <person name="Yokoi T."/>
            <person name="Roa M.B."/>
            <person name="Lu M.J."/>
            <person name="Chang Y.Y."/>
            <person name="Ann P.J."/>
            <person name="Tsai J.N."/>
            <person name="Chen C.Y."/>
            <person name="Tzean S.S."/>
            <person name="Ota Y."/>
            <person name="Hattori T."/>
            <person name="Sahashi N."/>
            <person name="Liou R.F."/>
            <person name="Kikuchi T."/>
            <person name="Tsai I.J."/>
        </authorList>
    </citation>
    <scope>NUCLEOTIDE SEQUENCE [LARGE SCALE GENOMIC DNA]</scope>
    <source>
        <strain evidence="11 12">FFPRI411160</strain>
    </source>
</reference>
<feature type="compositionally biased region" description="Polar residues" evidence="8">
    <location>
        <begin position="81"/>
        <end position="107"/>
    </location>
</feature>
<dbReference type="CDD" id="cd15760">
    <property type="entry name" value="FYVE_scVPS27p_like"/>
    <property type="match status" value="1"/>
</dbReference>
<evidence type="ECO:0000256" key="4">
    <source>
        <dbReference type="ARBA" id="ARBA00022833"/>
    </source>
</evidence>
<evidence type="ECO:0000313" key="11">
    <source>
        <dbReference type="EMBL" id="PAV21281.1"/>
    </source>
</evidence>
<dbReference type="SMART" id="SM00064">
    <property type="entry name" value="FYVE"/>
    <property type="match status" value="1"/>
</dbReference>
<evidence type="ECO:0000256" key="2">
    <source>
        <dbReference type="ARBA" id="ARBA00022737"/>
    </source>
</evidence>
<organism evidence="11 12">
    <name type="scientific">Pyrrhoderma noxium</name>
    <dbReference type="NCBI Taxonomy" id="2282107"/>
    <lineage>
        <taxon>Eukaryota</taxon>
        <taxon>Fungi</taxon>
        <taxon>Dikarya</taxon>
        <taxon>Basidiomycota</taxon>
        <taxon>Agaricomycotina</taxon>
        <taxon>Agaricomycetes</taxon>
        <taxon>Hymenochaetales</taxon>
        <taxon>Hymenochaetaceae</taxon>
        <taxon>Pyrrhoderma</taxon>
    </lineage>
</organism>
<dbReference type="Pfam" id="PF12796">
    <property type="entry name" value="Ank_2"/>
    <property type="match status" value="1"/>
</dbReference>
<dbReference type="InterPro" id="IPR001841">
    <property type="entry name" value="Znf_RING"/>
</dbReference>
<feature type="repeat" description="ANK" evidence="6">
    <location>
        <begin position="219"/>
        <end position="251"/>
    </location>
</feature>
<keyword evidence="5 6" id="KW-0040">ANK repeat</keyword>
<keyword evidence="3 7" id="KW-0863">Zinc-finger</keyword>
<dbReference type="PROSITE" id="PS50088">
    <property type="entry name" value="ANK_REPEAT"/>
    <property type="match status" value="4"/>
</dbReference>
<dbReference type="Pfam" id="PF01363">
    <property type="entry name" value="FYVE"/>
    <property type="match status" value="1"/>
</dbReference>
<dbReference type="SMART" id="SM00184">
    <property type="entry name" value="RING"/>
    <property type="match status" value="1"/>
</dbReference>
<gene>
    <name evidence="11" type="ORF">PNOK_0390800</name>
</gene>
<dbReference type="EMBL" id="NBII01000003">
    <property type="protein sequence ID" value="PAV21281.1"/>
    <property type="molecule type" value="Genomic_DNA"/>
</dbReference>
<feature type="compositionally biased region" description="Polar residues" evidence="8">
    <location>
        <begin position="769"/>
        <end position="792"/>
    </location>
</feature>
<accession>A0A286UNU7</accession>
<dbReference type="AlphaFoldDB" id="A0A286UNU7"/>
<comment type="caution">
    <text evidence="11">The sequence shown here is derived from an EMBL/GenBank/DDBJ whole genome shotgun (WGS) entry which is preliminary data.</text>
</comment>
<name>A0A286UNU7_9AGAM</name>
<dbReference type="PROSITE" id="PS50297">
    <property type="entry name" value="ANK_REP_REGION"/>
    <property type="match status" value="2"/>
</dbReference>
<dbReference type="InterPro" id="IPR013083">
    <property type="entry name" value="Znf_RING/FYVE/PHD"/>
</dbReference>
<sequence>MATTSSAHFFSPESTQTELPSTSDFLSAVEMKDPLGTTSHENTHDEDEEDNFEYPDDTANATEEAADDSEEEFTYPAQETDAPSQSQVAQADTDSAGPSLSRTNSSNKTEEKEDFVVSTPEKSPSPPTTIETNEHEQVLEQVPEQASEQILEQVPEPVLTPTPSPPAQPPIRVTPAQLESLYTAGLGGNLTRLKQTIEEVTSSGEIGTFELVNDASPRTGLTVVHAAASRGHLDALKYLVEECGSIPDLEDREGETALHKASLNGHLDVIIYLISVGAEVNARDGDGWTALHNASSKGYLDIVRWLCETGGANKEENNIRGVNARSKGGWTPLMNASSKGHLPVVLYLLSKQSADPLIRNDWGETAYDVAAAVFEIWICEVLQRAEAEKWRFTTVPYDPLSVHTTVPIIIYEHQKLDTRLKTLAVNGGRPKFSVSGLGRKGRRAPFELRLPKPDEETGLREPPAWRSDIQLPLVEDPFSLPKPVSAKDRSNREGAERSHFWLSDWTLDLTHPRVDAVEGWQYAHTFSDSEDQWSAEVPAPLDRLLTGAGIMAAGLGGSGSRSSSASRASIGQSWVRRRRWVRVMRRRLDIPPLPFMGPDGAMYQVSNDGTLVPHISTSSQDDQGDGDGHELGSMPRSFLSLTQDYVARSRYLAGTPAPDTPINNTETSAVEVRRVIAKLERAVMELRIGMLGDEDAERKTQAEVLLNAYSRELERRRLAAGAAGIMITNEADDNEDNNINDNDDSDDESFHYPGSSPTNSSGIPRPHSRSSVRSQSTDYFNRSTTSSRTATDLTPHLAQAPEFRVPTHEAPQKVALPRRSTPTPHSIHAEWERDDAASECRECRRRFTFYFRKHCRRCGRIFCDRCSSYRAILDPADVVRDPAFPDSSPSYTTPQRVCVTCYEETNANSSIPTRFQGPSSGSLQRIVVDSDRLSVPNAPRRSESISSQISDLADCPVCGKNLSELGTAGQQEAHVKNCLEGGTGAIQHPSRYLVYRLPEESRLVGTECVICLEEFVKGSMVARLSCLCSFHSVCLSAWLQRGRSCPVHARDS</sequence>
<dbReference type="PROSITE" id="PS50178">
    <property type="entry name" value="ZF_FYVE"/>
    <property type="match status" value="1"/>
</dbReference>
<dbReference type="InterPro" id="IPR051637">
    <property type="entry name" value="Ank_repeat_dom-contain_49"/>
</dbReference>
<feature type="region of interest" description="Disordered" evidence="8">
    <location>
        <begin position="614"/>
        <end position="633"/>
    </location>
</feature>
<dbReference type="Gene3D" id="1.25.40.20">
    <property type="entry name" value="Ankyrin repeat-containing domain"/>
    <property type="match status" value="2"/>
</dbReference>
<evidence type="ECO:0000256" key="8">
    <source>
        <dbReference type="SAM" id="MobiDB-lite"/>
    </source>
</evidence>
<dbReference type="GO" id="GO:0008270">
    <property type="term" value="F:zinc ion binding"/>
    <property type="evidence" value="ECO:0007669"/>
    <property type="project" value="UniProtKB-KW"/>
</dbReference>
<dbReference type="InterPro" id="IPR002110">
    <property type="entry name" value="Ankyrin_rpt"/>
</dbReference>
<feature type="repeat" description="ANK" evidence="6">
    <location>
        <begin position="286"/>
        <end position="318"/>
    </location>
</feature>
<dbReference type="InterPro" id="IPR011011">
    <property type="entry name" value="Znf_FYVE_PHD"/>
</dbReference>
<dbReference type="PANTHER" id="PTHR24180">
    <property type="entry name" value="CYCLIN-DEPENDENT KINASE INHIBITOR 2C-RELATED"/>
    <property type="match status" value="1"/>
</dbReference>
<dbReference type="InParanoid" id="A0A286UNU7"/>
<dbReference type="SUPFAM" id="SSF48403">
    <property type="entry name" value="Ankyrin repeat"/>
    <property type="match status" value="1"/>
</dbReference>
<dbReference type="SMART" id="SM00248">
    <property type="entry name" value="ANK"/>
    <property type="match status" value="4"/>
</dbReference>
<dbReference type="CDD" id="cd16489">
    <property type="entry name" value="mRING-CH-C4HC2H_ZNRF"/>
    <property type="match status" value="1"/>
</dbReference>
<feature type="compositionally biased region" description="Acidic residues" evidence="8">
    <location>
        <begin position="730"/>
        <end position="747"/>
    </location>
</feature>
<dbReference type="Pfam" id="PF13857">
    <property type="entry name" value="Ank_5"/>
    <property type="match status" value="1"/>
</dbReference>
<feature type="compositionally biased region" description="Acidic residues" evidence="8">
    <location>
        <begin position="64"/>
        <end position="73"/>
    </location>
</feature>
<evidence type="ECO:0000256" key="5">
    <source>
        <dbReference type="ARBA" id="ARBA00023043"/>
    </source>
</evidence>
<keyword evidence="2" id="KW-0677">Repeat</keyword>
<keyword evidence="1" id="KW-0479">Metal-binding</keyword>
<dbReference type="Gene3D" id="3.30.40.10">
    <property type="entry name" value="Zinc/RING finger domain, C3HC4 (zinc finger)"/>
    <property type="match status" value="2"/>
</dbReference>
<dbReference type="InterPro" id="IPR036770">
    <property type="entry name" value="Ankyrin_rpt-contain_sf"/>
</dbReference>
<dbReference type="InterPro" id="IPR000306">
    <property type="entry name" value="Znf_FYVE"/>
</dbReference>
<feature type="compositionally biased region" description="Acidic residues" evidence="8">
    <location>
        <begin position="44"/>
        <end position="56"/>
    </location>
</feature>
<protein>
    <submittedName>
        <fullName evidence="11">Ankyrin unc44</fullName>
    </submittedName>
</protein>
<keyword evidence="12" id="KW-1185">Reference proteome</keyword>
<dbReference type="InterPro" id="IPR017455">
    <property type="entry name" value="Znf_FYVE-rel"/>
</dbReference>
<dbReference type="PANTHER" id="PTHR24180:SF45">
    <property type="entry name" value="POLY [ADP-RIBOSE] POLYMERASE TANKYRASE"/>
    <property type="match status" value="1"/>
</dbReference>
<feature type="region of interest" description="Disordered" evidence="8">
    <location>
        <begin position="1"/>
        <end position="132"/>
    </location>
</feature>
<evidence type="ECO:0000313" key="12">
    <source>
        <dbReference type="Proteomes" id="UP000217199"/>
    </source>
</evidence>
<evidence type="ECO:0000259" key="10">
    <source>
        <dbReference type="PROSITE" id="PS50178"/>
    </source>
</evidence>